<dbReference type="AlphaFoldDB" id="A0A673MKD4"/>
<dbReference type="InterPro" id="IPR036048">
    <property type="entry name" value="Interleukin_8-like_sf"/>
</dbReference>
<dbReference type="Gene3D" id="2.40.50.40">
    <property type="match status" value="1"/>
</dbReference>
<feature type="domain" description="Chemokine interleukin-8-like" evidence="2">
    <location>
        <begin position="75"/>
        <end position="131"/>
    </location>
</feature>
<dbReference type="GO" id="GO:0006955">
    <property type="term" value="P:immune response"/>
    <property type="evidence" value="ECO:0007669"/>
    <property type="project" value="InterPro"/>
</dbReference>
<accession>A0A673MKD4</accession>
<dbReference type="GO" id="GO:0005615">
    <property type="term" value="C:extracellular space"/>
    <property type="evidence" value="ECO:0007669"/>
    <property type="project" value="UniProtKB-KW"/>
</dbReference>
<dbReference type="Pfam" id="PF00048">
    <property type="entry name" value="IL8"/>
    <property type="match status" value="1"/>
</dbReference>
<dbReference type="Ensembl" id="ENSSRHT00000091077.1">
    <property type="protein sequence ID" value="ENSSRHP00000088677.1"/>
    <property type="gene ID" value="ENSSRHG00000043874.1"/>
</dbReference>
<evidence type="ECO:0000256" key="1">
    <source>
        <dbReference type="ARBA" id="ARBA00022514"/>
    </source>
</evidence>
<evidence type="ECO:0000313" key="3">
    <source>
        <dbReference type="Ensembl" id="ENSSRHP00000088677.1"/>
    </source>
</evidence>
<dbReference type="GO" id="GO:0008009">
    <property type="term" value="F:chemokine activity"/>
    <property type="evidence" value="ECO:0007669"/>
    <property type="project" value="InterPro"/>
</dbReference>
<name>A0A673MKD4_9TELE</name>
<keyword evidence="1" id="KW-0202">Cytokine</keyword>
<dbReference type="InterPro" id="IPR001811">
    <property type="entry name" value="Chemokine_IL8-like_dom"/>
</dbReference>
<evidence type="ECO:0000313" key="4">
    <source>
        <dbReference type="Proteomes" id="UP000472270"/>
    </source>
</evidence>
<keyword evidence="4" id="KW-1185">Reference proteome</keyword>
<dbReference type="SUPFAM" id="SSF54117">
    <property type="entry name" value="Interleukin 8-like chemokines"/>
    <property type="match status" value="1"/>
</dbReference>
<proteinExistence type="predicted"/>
<reference evidence="3" key="2">
    <citation type="submission" date="2025-09" db="UniProtKB">
        <authorList>
            <consortium name="Ensembl"/>
        </authorList>
    </citation>
    <scope>IDENTIFICATION</scope>
</reference>
<sequence length="146" mass="16241">MNGCVCVCVCVRVSLEQMIMCGSDRRSLTAHIRMCIRLSDPTGFTAHLTDLQMELIVFGILLSVTFSAVQGVTPKCCVETTKKFPLEILLKVTKYEVQTSHGVCAIDALVLHAKDKRYCATPKLERVLQILLKLKTRHSMKNTSAV</sequence>
<reference evidence="3" key="1">
    <citation type="submission" date="2025-08" db="UniProtKB">
        <authorList>
            <consortium name="Ensembl"/>
        </authorList>
    </citation>
    <scope>IDENTIFICATION</scope>
</reference>
<protein>
    <submittedName>
        <fullName evidence="3">Chemokine (C-C motif) ligand 27b</fullName>
    </submittedName>
</protein>
<organism evidence="3 4">
    <name type="scientific">Sinocyclocheilus rhinocerous</name>
    <dbReference type="NCBI Taxonomy" id="307959"/>
    <lineage>
        <taxon>Eukaryota</taxon>
        <taxon>Metazoa</taxon>
        <taxon>Chordata</taxon>
        <taxon>Craniata</taxon>
        <taxon>Vertebrata</taxon>
        <taxon>Euteleostomi</taxon>
        <taxon>Actinopterygii</taxon>
        <taxon>Neopterygii</taxon>
        <taxon>Teleostei</taxon>
        <taxon>Ostariophysi</taxon>
        <taxon>Cypriniformes</taxon>
        <taxon>Cyprinidae</taxon>
        <taxon>Cyprininae</taxon>
        <taxon>Sinocyclocheilus</taxon>
    </lineage>
</organism>
<evidence type="ECO:0000259" key="2">
    <source>
        <dbReference type="Pfam" id="PF00048"/>
    </source>
</evidence>
<dbReference type="Proteomes" id="UP000472270">
    <property type="component" value="Unassembled WGS sequence"/>
</dbReference>